<name>A0A564YXI6_HYMDI</name>
<evidence type="ECO:0000313" key="2">
    <source>
        <dbReference type="EMBL" id="VUZ51900.1"/>
    </source>
</evidence>
<dbReference type="EMBL" id="CABIJS010000444">
    <property type="protein sequence ID" value="VUZ51900.1"/>
    <property type="molecule type" value="Genomic_DNA"/>
</dbReference>
<evidence type="ECO:0000313" key="3">
    <source>
        <dbReference type="Proteomes" id="UP000321570"/>
    </source>
</evidence>
<dbReference type="Proteomes" id="UP000321570">
    <property type="component" value="Unassembled WGS sequence"/>
</dbReference>
<gene>
    <name evidence="2" type="ORF">WMSIL1_LOCUS10182</name>
    <name evidence="1" type="ORF">WMSIL1_LOCUS9693</name>
</gene>
<dbReference type="EMBL" id="CABIJS010000405">
    <property type="protein sequence ID" value="VUZ50874.1"/>
    <property type="molecule type" value="Genomic_DNA"/>
</dbReference>
<evidence type="ECO:0000313" key="1">
    <source>
        <dbReference type="EMBL" id="VUZ50874.1"/>
    </source>
</evidence>
<sequence>MVTNLLTPGQIDMGRYELISHNAMRMPPSSSLDSNLLSIYQSYFSLSLMLNITVIKMRRTETPLLPCLNSYTLIPLVSHSIPSLTTLYKRTRRVAATCPPRVQYPICPSNSGSSDLRTVLAFC</sequence>
<organism evidence="2 3">
    <name type="scientific">Hymenolepis diminuta</name>
    <name type="common">Rat tapeworm</name>
    <dbReference type="NCBI Taxonomy" id="6216"/>
    <lineage>
        <taxon>Eukaryota</taxon>
        <taxon>Metazoa</taxon>
        <taxon>Spiralia</taxon>
        <taxon>Lophotrochozoa</taxon>
        <taxon>Platyhelminthes</taxon>
        <taxon>Cestoda</taxon>
        <taxon>Eucestoda</taxon>
        <taxon>Cyclophyllidea</taxon>
        <taxon>Hymenolepididae</taxon>
        <taxon>Hymenolepis</taxon>
    </lineage>
</organism>
<protein>
    <submittedName>
        <fullName evidence="2">Uncharacterized protein</fullName>
    </submittedName>
</protein>
<keyword evidence="3" id="KW-1185">Reference proteome</keyword>
<reference evidence="2 3" key="1">
    <citation type="submission" date="2019-07" db="EMBL/GenBank/DDBJ databases">
        <authorList>
            <person name="Jastrzebski P J."/>
            <person name="Paukszto L."/>
            <person name="Jastrzebski P J."/>
        </authorList>
    </citation>
    <scope>NUCLEOTIDE SEQUENCE [LARGE SCALE GENOMIC DNA]</scope>
    <source>
        <strain evidence="2 3">WMS-il1</strain>
    </source>
</reference>
<accession>A0A564YXI6</accession>
<proteinExistence type="predicted"/>
<dbReference type="AlphaFoldDB" id="A0A564YXI6"/>